<dbReference type="AlphaFoldDB" id="A0A915PV64"/>
<evidence type="ECO:0000313" key="2">
    <source>
        <dbReference type="WBParaSite" id="sdigi.contig28.g2162.t1"/>
    </source>
</evidence>
<evidence type="ECO:0000313" key="1">
    <source>
        <dbReference type="Proteomes" id="UP000887581"/>
    </source>
</evidence>
<proteinExistence type="predicted"/>
<accession>A0A915PV64</accession>
<dbReference type="WBParaSite" id="sdigi.contig28.g2162.t1">
    <property type="protein sequence ID" value="sdigi.contig28.g2162.t1"/>
    <property type="gene ID" value="sdigi.contig28.g2162"/>
</dbReference>
<sequence length="57" mass="6184">MSPAYLIGNADTNLRPLLKKIAIADGNPNCHRDVRDGTDRNGHPAVDAFHGEVIFAK</sequence>
<keyword evidence="1" id="KW-1185">Reference proteome</keyword>
<name>A0A915PV64_9BILA</name>
<organism evidence="1 2">
    <name type="scientific">Setaria digitata</name>
    <dbReference type="NCBI Taxonomy" id="48799"/>
    <lineage>
        <taxon>Eukaryota</taxon>
        <taxon>Metazoa</taxon>
        <taxon>Ecdysozoa</taxon>
        <taxon>Nematoda</taxon>
        <taxon>Chromadorea</taxon>
        <taxon>Rhabditida</taxon>
        <taxon>Spirurina</taxon>
        <taxon>Spiruromorpha</taxon>
        <taxon>Filarioidea</taxon>
        <taxon>Setariidae</taxon>
        <taxon>Setaria</taxon>
    </lineage>
</organism>
<reference evidence="2" key="1">
    <citation type="submission" date="2022-11" db="UniProtKB">
        <authorList>
            <consortium name="WormBaseParasite"/>
        </authorList>
    </citation>
    <scope>IDENTIFICATION</scope>
</reference>
<dbReference type="Proteomes" id="UP000887581">
    <property type="component" value="Unplaced"/>
</dbReference>
<protein>
    <submittedName>
        <fullName evidence="2">Uncharacterized protein</fullName>
    </submittedName>
</protein>